<feature type="domain" description="IFT52 GIFT" evidence="2">
    <location>
        <begin position="106"/>
        <end position="172"/>
    </location>
</feature>
<name>A0ABR8DDX7_9NOST</name>
<accession>A0ABR8DDX7</accession>
<dbReference type="Proteomes" id="UP000661112">
    <property type="component" value="Unassembled WGS sequence"/>
</dbReference>
<evidence type="ECO:0000259" key="2">
    <source>
        <dbReference type="Pfam" id="PF23355"/>
    </source>
</evidence>
<dbReference type="InterPro" id="IPR055458">
    <property type="entry name" value="IFT52_GIFT"/>
</dbReference>
<proteinExistence type="predicted"/>
<evidence type="ECO:0000313" key="4">
    <source>
        <dbReference type="Proteomes" id="UP000661112"/>
    </source>
</evidence>
<comment type="caution">
    <text evidence="3">The sequence shown here is derived from an EMBL/GenBank/DDBJ whole genome shotgun (WGS) entry which is preliminary data.</text>
</comment>
<gene>
    <name evidence="3" type="ORF">H6G83_33185</name>
</gene>
<feature type="chain" id="PRO_5045637929" description="IFT52 GIFT domain-containing protein" evidence="1">
    <location>
        <begin position="32"/>
        <end position="268"/>
    </location>
</feature>
<dbReference type="Pfam" id="PF23355">
    <property type="entry name" value="IFT52_GIFT"/>
    <property type="match status" value="1"/>
</dbReference>
<feature type="signal peptide" evidence="1">
    <location>
        <begin position="1"/>
        <end position="31"/>
    </location>
</feature>
<sequence length="268" mass="27941">MQLIHLSNSIKGALCVASAMLALGVSVPSYAGTIFLSGDTNIVNPLVGSFDTPVDPGNVQFFTNILQNGTNVVVQSSNSGSSSVANAEFEFNSFYNSLPGVTSTIVSDPITESVLSDADLFISFLPDESFTAAEIESLSDFLNNGGSIFFLGENSNFPDENARINTALEGLGSNLRIVNDLFDSGFNTATGSQIASNPFTVGVNTFTYAAPSEVSTVSGGISLFFGTTGQTFLAVENTTPVSEPSNVGGTVILAVLSGWLIKRQLKAS</sequence>
<dbReference type="SUPFAM" id="SSF52317">
    <property type="entry name" value="Class I glutamine amidotransferase-like"/>
    <property type="match status" value="1"/>
</dbReference>
<evidence type="ECO:0000256" key="1">
    <source>
        <dbReference type="SAM" id="SignalP"/>
    </source>
</evidence>
<dbReference type="InterPro" id="IPR029062">
    <property type="entry name" value="Class_I_gatase-like"/>
</dbReference>
<dbReference type="RefSeq" id="WP_190480158.1">
    <property type="nucleotide sequence ID" value="NZ_JACJSG010000083.1"/>
</dbReference>
<organism evidence="3 4">
    <name type="scientific">Anabaena azotica FACHB-119</name>
    <dbReference type="NCBI Taxonomy" id="947527"/>
    <lineage>
        <taxon>Bacteria</taxon>
        <taxon>Bacillati</taxon>
        <taxon>Cyanobacteriota</taxon>
        <taxon>Cyanophyceae</taxon>
        <taxon>Nostocales</taxon>
        <taxon>Nostocaceae</taxon>
        <taxon>Anabaena</taxon>
        <taxon>Anabaena azotica</taxon>
    </lineage>
</organism>
<evidence type="ECO:0000313" key="3">
    <source>
        <dbReference type="EMBL" id="MBD2505397.1"/>
    </source>
</evidence>
<keyword evidence="1" id="KW-0732">Signal</keyword>
<reference evidence="3 4" key="1">
    <citation type="journal article" date="2020" name="ISME J.">
        <title>Comparative genomics reveals insights into cyanobacterial evolution and habitat adaptation.</title>
        <authorList>
            <person name="Chen M.Y."/>
            <person name="Teng W.K."/>
            <person name="Zhao L."/>
            <person name="Hu C.X."/>
            <person name="Zhou Y.K."/>
            <person name="Han B.P."/>
            <person name="Song L.R."/>
            <person name="Shu W.S."/>
        </authorList>
    </citation>
    <scope>NUCLEOTIDE SEQUENCE [LARGE SCALE GENOMIC DNA]</scope>
    <source>
        <strain evidence="3 4">FACHB-119</strain>
    </source>
</reference>
<keyword evidence="4" id="KW-1185">Reference proteome</keyword>
<dbReference type="EMBL" id="JACJSG010000083">
    <property type="protein sequence ID" value="MBD2505397.1"/>
    <property type="molecule type" value="Genomic_DNA"/>
</dbReference>
<protein>
    <recommendedName>
        <fullName evidence="2">IFT52 GIFT domain-containing protein</fullName>
    </recommendedName>
</protein>